<accession>A0A9N9HVI2</accession>
<organism evidence="2 3">
    <name type="scientific">Racocetra fulgida</name>
    <dbReference type="NCBI Taxonomy" id="60492"/>
    <lineage>
        <taxon>Eukaryota</taxon>
        <taxon>Fungi</taxon>
        <taxon>Fungi incertae sedis</taxon>
        <taxon>Mucoromycota</taxon>
        <taxon>Glomeromycotina</taxon>
        <taxon>Glomeromycetes</taxon>
        <taxon>Diversisporales</taxon>
        <taxon>Gigasporaceae</taxon>
        <taxon>Racocetra</taxon>
    </lineage>
</organism>
<dbReference type="Proteomes" id="UP000789396">
    <property type="component" value="Unassembled WGS sequence"/>
</dbReference>
<sequence length="55" mass="6039">MSDASSTNNKNCSIEIDNDNVATDDNFEDDLLDLGSTNINESLANKEHPVKDRKA</sequence>
<reference evidence="2" key="1">
    <citation type="submission" date="2021-06" db="EMBL/GenBank/DDBJ databases">
        <authorList>
            <person name="Kallberg Y."/>
            <person name="Tangrot J."/>
            <person name="Rosling A."/>
        </authorList>
    </citation>
    <scope>NUCLEOTIDE SEQUENCE</scope>
    <source>
        <strain evidence="2">IN212</strain>
    </source>
</reference>
<dbReference type="EMBL" id="CAJVPZ010021814">
    <property type="protein sequence ID" value="CAG8708662.1"/>
    <property type="molecule type" value="Genomic_DNA"/>
</dbReference>
<feature type="region of interest" description="Disordered" evidence="1">
    <location>
        <begin position="1"/>
        <end position="29"/>
    </location>
</feature>
<evidence type="ECO:0000313" key="2">
    <source>
        <dbReference type="EMBL" id="CAG8708662.1"/>
    </source>
</evidence>
<proteinExistence type="predicted"/>
<feature type="non-terminal residue" evidence="2">
    <location>
        <position position="55"/>
    </location>
</feature>
<evidence type="ECO:0000313" key="3">
    <source>
        <dbReference type="Proteomes" id="UP000789396"/>
    </source>
</evidence>
<comment type="caution">
    <text evidence="2">The sequence shown here is derived from an EMBL/GenBank/DDBJ whole genome shotgun (WGS) entry which is preliminary data.</text>
</comment>
<dbReference type="AlphaFoldDB" id="A0A9N9HVI2"/>
<gene>
    <name evidence="2" type="ORF">RFULGI_LOCUS10718</name>
</gene>
<keyword evidence="3" id="KW-1185">Reference proteome</keyword>
<name>A0A9N9HVI2_9GLOM</name>
<protein>
    <submittedName>
        <fullName evidence="2">13060_t:CDS:1</fullName>
    </submittedName>
</protein>
<evidence type="ECO:0000256" key="1">
    <source>
        <dbReference type="SAM" id="MobiDB-lite"/>
    </source>
</evidence>
<feature type="compositionally biased region" description="Polar residues" evidence="1">
    <location>
        <begin position="1"/>
        <end position="12"/>
    </location>
</feature>